<keyword evidence="3" id="KW-0970">Cilium biogenesis/degradation</keyword>
<evidence type="ECO:0000256" key="8">
    <source>
        <dbReference type="ARBA" id="ARBA00037822"/>
    </source>
</evidence>
<keyword evidence="7" id="KW-0966">Cell projection</keyword>
<reference evidence="11" key="1">
    <citation type="journal article" date="2022" name="bioRxiv">
        <title>Sequencing and chromosome-scale assembly of the giantPleurodeles waltlgenome.</title>
        <authorList>
            <person name="Brown T."/>
            <person name="Elewa A."/>
            <person name="Iarovenko S."/>
            <person name="Subramanian E."/>
            <person name="Araus A.J."/>
            <person name="Petzold A."/>
            <person name="Susuki M."/>
            <person name="Suzuki K.-i.T."/>
            <person name="Hayashi T."/>
            <person name="Toyoda A."/>
            <person name="Oliveira C."/>
            <person name="Osipova E."/>
            <person name="Leigh N.D."/>
            <person name="Simon A."/>
            <person name="Yun M.H."/>
        </authorList>
    </citation>
    <scope>NUCLEOTIDE SEQUENCE</scope>
    <source>
        <strain evidence="11">20211129_DDA</strain>
        <tissue evidence="11">Liver</tissue>
    </source>
</reference>
<proteinExistence type="inferred from homology"/>
<keyword evidence="2" id="KW-0963">Cytoplasm</keyword>
<accession>A0AAV7P6V2</accession>
<dbReference type="GO" id="GO:0035082">
    <property type="term" value="P:axoneme assembly"/>
    <property type="evidence" value="ECO:0007669"/>
    <property type="project" value="InterPro"/>
</dbReference>
<dbReference type="GO" id="GO:0060294">
    <property type="term" value="P:cilium movement involved in cell motility"/>
    <property type="evidence" value="ECO:0007669"/>
    <property type="project" value="TreeGrafter"/>
</dbReference>
<comment type="subcellular location">
    <subcellularLocation>
        <location evidence="8">Cell projection</location>
        <location evidence="8">Kinocilium</location>
    </subcellularLocation>
    <subcellularLocation>
        <location evidence="1">Cytoplasm</location>
        <location evidence="1">Cytoskeleton</location>
        <location evidence="1">Flagellum axoneme</location>
    </subcellularLocation>
</comment>
<organism evidence="11 12">
    <name type="scientific">Pleurodeles waltl</name>
    <name type="common">Iberian ribbed newt</name>
    <dbReference type="NCBI Taxonomy" id="8319"/>
    <lineage>
        <taxon>Eukaryota</taxon>
        <taxon>Metazoa</taxon>
        <taxon>Chordata</taxon>
        <taxon>Craniata</taxon>
        <taxon>Vertebrata</taxon>
        <taxon>Euteleostomi</taxon>
        <taxon>Amphibia</taxon>
        <taxon>Batrachia</taxon>
        <taxon>Caudata</taxon>
        <taxon>Salamandroidea</taxon>
        <taxon>Salamandridae</taxon>
        <taxon>Pleurodelinae</taxon>
        <taxon>Pleurodeles</taxon>
    </lineage>
</organism>
<dbReference type="InterPro" id="IPR055316">
    <property type="entry name" value="RSP9"/>
</dbReference>
<dbReference type="GO" id="GO:0005930">
    <property type="term" value="C:axoneme"/>
    <property type="evidence" value="ECO:0007669"/>
    <property type="project" value="TreeGrafter"/>
</dbReference>
<evidence type="ECO:0000256" key="2">
    <source>
        <dbReference type="ARBA" id="ARBA00022490"/>
    </source>
</evidence>
<dbReference type="EMBL" id="JANPWB010000011">
    <property type="protein sequence ID" value="KAJ1122313.1"/>
    <property type="molecule type" value="Genomic_DNA"/>
</dbReference>
<evidence type="ECO:0000256" key="6">
    <source>
        <dbReference type="ARBA" id="ARBA00023212"/>
    </source>
</evidence>
<evidence type="ECO:0000256" key="9">
    <source>
        <dbReference type="ARBA" id="ARBA00038319"/>
    </source>
</evidence>
<keyword evidence="5" id="KW-0969">Cilium</keyword>
<gene>
    <name evidence="11" type="ORF">NDU88_000806</name>
</gene>
<sequence>MSLSTKRLLCKKALSLKQHAALRSSLLLLQRDYSYQWVLLWGRILGLCGDYFIARGEEEPGPEEEPEQLWGLKTLYRTKRHLCKKALSLEQRDALRSSLLLLQRDYSYRRVLLCGRILGLCGDYFIARGEEEPGPEEEQLWGLKTLYRTKRLLCKKALSLKQRAALRSSLLLLQRDYSYRRVVLWGHILGLCGDYFIARGEEEPGPEEEPEQLWGLKTLYR</sequence>
<keyword evidence="4" id="KW-0282">Flagellum</keyword>
<evidence type="ECO:0000313" key="11">
    <source>
        <dbReference type="EMBL" id="KAJ1122313.1"/>
    </source>
</evidence>
<comment type="similarity">
    <text evidence="9">Belongs to the flagellar radial spoke RSP9 family.</text>
</comment>
<evidence type="ECO:0000256" key="1">
    <source>
        <dbReference type="ARBA" id="ARBA00004611"/>
    </source>
</evidence>
<evidence type="ECO:0000256" key="7">
    <source>
        <dbReference type="ARBA" id="ARBA00023273"/>
    </source>
</evidence>
<evidence type="ECO:0000256" key="10">
    <source>
        <dbReference type="ARBA" id="ARBA00041080"/>
    </source>
</evidence>
<keyword evidence="6" id="KW-0206">Cytoskeleton</keyword>
<evidence type="ECO:0000256" key="4">
    <source>
        <dbReference type="ARBA" id="ARBA00022846"/>
    </source>
</evidence>
<dbReference type="AlphaFoldDB" id="A0AAV7P6V2"/>
<dbReference type="GO" id="GO:0060091">
    <property type="term" value="C:kinocilium"/>
    <property type="evidence" value="ECO:0007669"/>
    <property type="project" value="UniProtKB-SubCell"/>
</dbReference>
<evidence type="ECO:0000256" key="5">
    <source>
        <dbReference type="ARBA" id="ARBA00023069"/>
    </source>
</evidence>
<protein>
    <recommendedName>
        <fullName evidence="10">Radial spoke head protein 9 homolog</fullName>
    </recommendedName>
</protein>
<dbReference type="Proteomes" id="UP001066276">
    <property type="component" value="Chromosome 7"/>
</dbReference>
<evidence type="ECO:0000313" key="12">
    <source>
        <dbReference type="Proteomes" id="UP001066276"/>
    </source>
</evidence>
<name>A0AAV7P6V2_PLEWA</name>
<comment type="caution">
    <text evidence="11">The sequence shown here is derived from an EMBL/GenBank/DDBJ whole genome shotgun (WGS) entry which is preliminary data.</text>
</comment>
<dbReference type="PANTHER" id="PTHR22069">
    <property type="entry name" value="MITOCHONDRIAL RIBOSOMAL PROTEIN S18"/>
    <property type="match status" value="1"/>
</dbReference>
<dbReference type="PANTHER" id="PTHR22069:SF0">
    <property type="entry name" value="RADIAL SPOKE HEAD PROTEIN 9 HOMOLOG"/>
    <property type="match status" value="1"/>
</dbReference>
<dbReference type="GO" id="GO:0044458">
    <property type="term" value="P:motile cilium assembly"/>
    <property type="evidence" value="ECO:0007669"/>
    <property type="project" value="TreeGrafter"/>
</dbReference>
<keyword evidence="12" id="KW-1185">Reference proteome</keyword>
<evidence type="ECO:0000256" key="3">
    <source>
        <dbReference type="ARBA" id="ARBA00022794"/>
    </source>
</evidence>